<feature type="compositionally biased region" description="Pro residues" evidence="1">
    <location>
        <begin position="269"/>
        <end position="279"/>
    </location>
</feature>
<proteinExistence type="predicted"/>
<dbReference type="EMBL" id="RJKE01000001">
    <property type="protein sequence ID" value="ROO90739.1"/>
    <property type="molecule type" value="Genomic_DNA"/>
</dbReference>
<evidence type="ECO:0000313" key="3">
    <source>
        <dbReference type="Proteomes" id="UP000272400"/>
    </source>
</evidence>
<evidence type="ECO:0000313" key="2">
    <source>
        <dbReference type="EMBL" id="ROO90739.1"/>
    </source>
</evidence>
<dbReference type="AlphaFoldDB" id="A0A3N1DB57"/>
<feature type="region of interest" description="Disordered" evidence="1">
    <location>
        <begin position="245"/>
        <end position="384"/>
    </location>
</feature>
<evidence type="ECO:0008006" key="4">
    <source>
        <dbReference type="Google" id="ProtNLM"/>
    </source>
</evidence>
<reference evidence="2 3" key="1">
    <citation type="submission" date="2018-11" db="EMBL/GenBank/DDBJ databases">
        <title>Sequencing the genomes of 1000 actinobacteria strains.</title>
        <authorList>
            <person name="Klenk H.-P."/>
        </authorList>
    </citation>
    <scope>NUCLEOTIDE SEQUENCE [LARGE SCALE GENOMIC DNA]</scope>
    <source>
        <strain evidence="2 3">DSM 44254</strain>
    </source>
</reference>
<dbReference type="Gene3D" id="3.40.960.10">
    <property type="entry name" value="VSR Endonuclease"/>
    <property type="match status" value="1"/>
</dbReference>
<comment type="caution">
    <text evidence="2">The sequence shown here is derived from an EMBL/GenBank/DDBJ whole genome shotgun (WGS) entry which is preliminary data.</text>
</comment>
<dbReference type="InterPro" id="IPR011335">
    <property type="entry name" value="Restrct_endonuc-II-like"/>
</dbReference>
<accession>A0A3N1DB57</accession>
<name>A0A3N1DB57_9ACTN</name>
<evidence type="ECO:0000256" key="1">
    <source>
        <dbReference type="SAM" id="MobiDB-lite"/>
    </source>
</evidence>
<gene>
    <name evidence="2" type="ORF">EDD29_8477</name>
</gene>
<sequence length="405" mass="43392">MTQTTLFSMPGSRFAFVSLRGRGPLAERARRLGAAEPGAVLRLRTAAHLWGLAVPRRPAEAIPLDVALPDPRGAPLPSPDLTERDGRVLTTLERTVFDCARELPRYDALAVVDQALALGVGREALAGRARRARGRGTAQAVAVIRMADPGAESPGESLVRGVVIDAGFPKPSCQVPALPTGYRLDLGHPEYRSALEYDGEAFHTGRANRTRDALRHAVLAEAGWRVLPVTAEFRTAPAPLPLRLAHHPPELRLDPCPRPPQPDRHPHNPPDPPPRPPQPLLATPYRPPGAQGHGRAHGRRTPGGRDRADASPAPPGAQGLGHGPGQRPQAPPWTDGSWERGGPGTRRARDGPGGVRVGSAGPPAPQRLSPRTPPEEVTSGWGQPVHWPWVKEAVKATIKGREIDR</sequence>
<dbReference type="SUPFAM" id="SSF52980">
    <property type="entry name" value="Restriction endonuclease-like"/>
    <property type="match status" value="1"/>
</dbReference>
<dbReference type="Proteomes" id="UP000272400">
    <property type="component" value="Unassembled WGS sequence"/>
</dbReference>
<protein>
    <recommendedName>
        <fullName evidence="4">Very-short-patch-repair endonuclease</fullName>
    </recommendedName>
</protein>
<organism evidence="2 3">
    <name type="scientific">Actinocorallia herbida</name>
    <dbReference type="NCBI Taxonomy" id="58109"/>
    <lineage>
        <taxon>Bacteria</taxon>
        <taxon>Bacillati</taxon>
        <taxon>Actinomycetota</taxon>
        <taxon>Actinomycetes</taxon>
        <taxon>Streptosporangiales</taxon>
        <taxon>Thermomonosporaceae</taxon>
        <taxon>Actinocorallia</taxon>
    </lineage>
</organism>
<keyword evidence="3" id="KW-1185">Reference proteome</keyword>
<feature type="compositionally biased region" description="Basic and acidic residues" evidence="1">
    <location>
        <begin position="247"/>
        <end position="268"/>
    </location>
</feature>